<evidence type="ECO:0000256" key="5">
    <source>
        <dbReference type="ARBA" id="ARBA00022491"/>
    </source>
</evidence>
<feature type="region of interest" description="Disordered" evidence="11">
    <location>
        <begin position="108"/>
        <end position="151"/>
    </location>
</feature>
<evidence type="ECO:0000256" key="6">
    <source>
        <dbReference type="ARBA" id="ARBA00023015"/>
    </source>
</evidence>
<evidence type="ECO:0000256" key="8">
    <source>
        <dbReference type="ARBA" id="ARBA00023242"/>
    </source>
</evidence>
<sequence length="303" mass="32480">YIRTPTQFLVPLSLPPPPSPNHKSSCIHGERKRGREISSCSSSSRGGVQGGRPKPRLASRPTAPPEPMAGADVDVGTELRLGLPGGGAEAAKAGKRGYEDTIDLKLTLPTGGMQEDSAGKPEPAADKAKRPAEAAAADPEKPPAPKAQAVGWPPVRSYRRNAMTVQSVKIKKEEETEKQQPAGAAAGANGSNFVKVSMDGAPYLRKVDLKMYNTYKDLSIALQKMFSTFTATGNEGKMVEAVNGSDVVTTYEDKDGDWMLVGDVPWEMFVASCKRLRIMKGSEAIGLGQYLQLKFSYNSRVIS</sequence>
<evidence type="ECO:0000313" key="13">
    <source>
        <dbReference type="EnsemblPlants" id="AET5Gv20892900.6"/>
    </source>
</evidence>
<keyword evidence="8 10" id="KW-0539">Nucleus</keyword>
<dbReference type="GO" id="GO:0006355">
    <property type="term" value="P:regulation of DNA-templated transcription"/>
    <property type="evidence" value="ECO:0007669"/>
    <property type="project" value="InterPro"/>
</dbReference>
<keyword evidence="7 10" id="KW-0804">Transcription</keyword>
<keyword evidence="9 10" id="KW-0927">Auxin signaling pathway</keyword>
<protein>
    <recommendedName>
        <fullName evidence="10">Auxin-responsive protein</fullName>
    </recommendedName>
</protein>
<reference evidence="13" key="3">
    <citation type="journal article" date="2017" name="Nature">
        <title>Genome sequence of the progenitor of the wheat D genome Aegilops tauschii.</title>
        <authorList>
            <person name="Luo M.C."/>
            <person name="Gu Y.Q."/>
            <person name="Puiu D."/>
            <person name="Wang H."/>
            <person name="Twardziok S.O."/>
            <person name="Deal K.R."/>
            <person name="Huo N."/>
            <person name="Zhu T."/>
            <person name="Wang L."/>
            <person name="Wang Y."/>
            <person name="McGuire P.E."/>
            <person name="Liu S."/>
            <person name="Long H."/>
            <person name="Ramasamy R.K."/>
            <person name="Rodriguez J.C."/>
            <person name="Van S.L."/>
            <person name="Yuan L."/>
            <person name="Wang Z."/>
            <person name="Xia Z."/>
            <person name="Xiao L."/>
            <person name="Anderson O.D."/>
            <person name="Ouyang S."/>
            <person name="Liang Y."/>
            <person name="Zimin A.V."/>
            <person name="Pertea G."/>
            <person name="Qi P."/>
            <person name="Bennetzen J.L."/>
            <person name="Dai X."/>
            <person name="Dawson M.W."/>
            <person name="Muller H.G."/>
            <person name="Kugler K."/>
            <person name="Rivarola-Duarte L."/>
            <person name="Spannagl M."/>
            <person name="Mayer K.F.X."/>
            <person name="Lu F.H."/>
            <person name="Bevan M.W."/>
            <person name="Leroy P."/>
            <person name="Li P."/>
            <person name="You F.M."/>
            <person name="Sun Q."/>
            <person name="Liu Z."/>
            <person name="Lyons E."/>
            <person name="Wicker T."/>
            <person name="Salzberg S.L."/>
            <person name="Devos K.M."/>
            <person name="Dvorak J."/>
        </authorList>
    </citation>
    <scope>NUCLEOTIDE SEQUENCE [LARGE SCALE GENOMIC DNA]</scope>
    <source>
        <strain evidence="13">cv. AL8/78</strain>
    </source>
</reference>
<dbReference type="GO" id="GO:0009734">
    <property type="term" value="P:auxin-activated signaling pathway"/>
    <property type="evidence" value="ECO:0007669"/>
    <property type="project" value="UniProtKB-UniRule"/>
</dbReference>
<dbReference type="Gramene" id="AET5Gv20892900.6">
    <property type="protein sequence ID" value="AET5Gv20892900.6"/>
    <property type="gene ID" value="AET5Gv20892900"/>
</dbReference>
<dbReference type="SUPFAM" id="SSF54277">
    <property type="entry name" value="CAD &amp; PB1 domains"/>
    <property type="match status" value="1"/>
</dbReference>
<accession>A0A453LSB2</accession>
<evidence type="ECO:0000256" key="9">
    <source>
        <dbReference type="ARBA" id="ARBA00023294"/>
    </source>
</evidence>
<dbReference type="GO" id="GO:0005634">
    <property type="term" value="C:nucleus"/>
    <property type="evidence" value="ECO:0007669"/>
    <property type="project" value="UniProtKB-SubCell"/>
</dbReference>
<reference evidence="13" key="5">
    <citation type="journal article" date="2021" name="G3 (Bethesda)">
        <title>Aegilops tauschii genome assembly Aet v5.0 features greater sequence contiguity and improved annotation.</title>
        <authorList>
            <person name="Wang L."/>
            <person name="Zhu T."/>
            <person name="Rodriguez J.C."/>
            <person name="Deal K.R."/>
            <person name="Dubcovsky J."/>
            <person name="McGuire P.E."/>
            <person name="Lux T."/>
            <person name="Spannagl M."/>
            <person name="Mayer K.F.X."/>
            <person name="Baldrich P."/>
            <person name="Meyers B.C."/>
            <person name="Huo N."/>
            <person name="Gu Y.Q."/>
            <person name="Zhou H."/>
            <person name="Devos K.M."/>
            <person name="Bennetzen J.L."/>
            <person name="Unver T."/>
            <person name="Budak H."/>
            <person name="Gulick P.J."/>
            <person name="Galiba G."/>
            <person name="Kalapos B."/>
            <person name="Nelson D.R."/>
            <person name="Li P."/>
            <person name="You F.M."/>
            <person name="Luo M.C."/>
            <person name="Dvorak J."/>
        </authorList>
    </citation>
    <scope>NUCLEOTIDE SEQUENCE [LARGE SCALE GENOMIC DNA]</scope>
    <source>
        <strain evidence="13">cv. AL8/78</strain>
    </source>
</reference>
<evidence type="ECO:0000256" key="2">
    <source>
        <dbReference type="ARBA" id="ARBA00004123"/>
    </source>
</evidence>
<evidence type="ECO:0000313" key="14">
    <source>
        <dbReference type="Proteomes" id="UP000015105"/>
    </source>
</evidence>
<evidence type="ECO:0000256" key="4">
    <source>
        <dbReference type="ARBA" id="ARBA00011726"/>
    </source>
</evidence>
<keyword evidence="6 10" id="KW-0805">Transcription regulation</keyword>
<dbReference type="InterPro" id="IPR053793">
    <property type="entry name" value="PB1-like"/>
</dbReference>
<keyword evidence="14" id="KW-1185">Reference proteome</keyword>
<dbReference type="Proteomes" id="UP000015105">
    <property type="component" value="Chromosome 5D"/>
</dbReference>
<feature type="compositionally biased region" description="Low complexity" evidence="11">
    <location>
        <begin position="37"/>
        <end position="46"/>
    </location>
</feature>
<comment type="similarity">
    <text evidence="3 10">Belongs to the Aux/IAA family.</text>
</comment>
<evidence type="ECO:0000256" key="3">
    <source>
        <dbReference type="ARBA" id="ARBA00006728"/>
    </source>
</evidence>
<reference evidence="14" key="1">
    <citation type="journal article" date="2014" name="Science">
        <title>Ancient hybridizations among the ancestral genomes of bread wheat.</title>
        <authorList>
            <consortium name="International Wheat Genome Sequencing Consortium,"/>
            <person name="Marcussen T."/>
            <person name="Sandve S.R."/>
            <person name="Heier L."/>
            <person name="Spannagl M."/>
            <person name="Pfeifer M."/>
            <person name="Jakobsen K.S."/>
            <person name="Wulff B.B."/>
            <person name="Steuernagel B."/>
            <person name="Mayer K.F."/>
            <person name="Olsen O.A."/>
        </authorList>
    </citation>
    <scope>NUCLEOTIDE SEQUENCE [LARGE SCALE GENOMIC DNA]</scope>
    <source>
        <strain evidence="14">cv. AL8/78</strain>
    </source>
</reference>
<dbReference type="InterPro" id="IPR033389">
    <property type="entry name" value="AUX/IAA_dom"/>
</dbReference>
<reference evidence="14" key="2">
    <citation type="journal article" date="2017" name="Nat. Plants">
        <title>The Aegilops tauschii genome reveals multiple impacts of transposons.</title>
        <authorList>
            <person name="Zhao G."/>
            <person name="Zou C."/>
            <person name="Li K."/>
            <person name="Wang K."/>
            <person name="Li T."/>
            <person name="Gao L."/>
            <person name="Zhang X."/>
            <person name="Wang H."/>
            <person name="Yang Z."/>
            <person name="Liu X."/>
            <person name="Jiang W."/>
            <person name="Mao L."/>
            <person name="Kong X."/>
            <person name="Jiao Y."/>
            <person name="Jia J."/>
        </authorList>
    </citation>
    <scope>NUCLEOTIDE SEQUENCE [LARGE SCALE GENOMIC DNA]</scope>
    <source>
        <strain evidence="14">cv. AL8/78</strain>
    </source>
</reference>
<keyword evidence="5 10" id="KW-0678">Repressor</keyword>
<evidence type="ECO:0000256" key="11">
    <source>
        <dbReference type="SAM" id="MobiDB-lite"/>
    </source>
</evidence>
<dbReference type="InterPro" id="IPR003311">
    <property type="entry name" value="AUX_IAA"/>
</dbReference>
<dbReference type="AlphaFoldDB" id="A0A453LSB2"/>
<proteinExistence type="inferred from homology"/>
<organism evidence="13 14">
    <name type="scientific">Aegilops tauschii subsp. strangulata</name>
    <name type="common">Goatgrass</name>
    <dbReference type="NCBI Taxonomy" id="200361"/>
    <lineage>
        <taxon>Eukaryota</taxon>
        <taxon>Viridiplantae</taxon>
        <taxon>Streptophyta</taxon>
        <taxon>Embryophyta</taxon>
        <taxon>Tracheophyta</taxon>
        <taxon>Spermatophyta</taxon>
        <taxon>Magnoliopsida</taxon>
        <taxon>Liliopsida</taxon>
        <taxon>Poales</taxon>
        <taxon>Poaceae</taxon>
        <taxon>BOP clade</taxon>
        <taxon>Pooideae</taxon>
        <taxon>Triticodae</taxon>
        <taxon>Triticeae</taxon>
        <taxon>Triticinae</taxon>
        <taxon>Aegilops</taxon>
    </lineage>
</organism>
<reference evidence="13" key="4">
    <citation type="submission" date="2019-03" db="UniProtKB">
        <authorList>
            <consortium name="EnsemblPlants"/>
        </authorList>
    </citation>
    <scope>IDENTIFICATION</scope>
</reference>
<dbReference type="STRING" id="200361.A0A453LSB2"/>
<dbReference type="PROSITE" id="PS51745">
    <property type="entry name" value="PB1"/>
    <property type="match status" value="1"/>
</dbReference>
<comment type="function">
    <text evidence="1 10">Aux/IAA proteins are short-lived transcriptional factors that function as repressors of early auxin response genes at low auxin concentrations.</text>
</comment>
<feature type="region of interest" description="Disordered" evidence="11">
    <location>
        <begin position="1"/>
        <end position="94"/>
    </location>
</feature>
<evidence type="ECO:0000259" key="12">
    <source>
        <dbReference type="PROSITE" id="PS51745"/>
    </source>
</evidence>
<feature type="compositionally biased region" description="Basic and acidic residues" evidence="11">
    <location>
        <begin position="117"/>
        <end position="143"/>
    </location>
</feature>
<dbReference type="PANTHER" id="PTHR31734">
    <property type="entry name" value="AUXIN-RESPONSIVE PROTEIN IAA17"/>
    <property type="match status" value="1"/>
</dbReference>
<comment type="subcellular location">
    <subcellularLocation>
        <location evidence="2 10">Nucleus</location>
    </subcellularLocation>
</comment>
<dbReference type="EnsemblPlants" id="AET5Gv20892900.6">
    <property type="protein sequence ID" value="AET5Gv20892900.6"/>
    <property type="gene ID" value="AET5Gv20892900"/>
</dbReference>
<comment type="subunit">
    <text evidence="4 10">Homodimers and heterodimers.</text>
</comment>
<name>A0A453LSB2_AEGTS</name>
<feature type="domain" description="PB1" evidence="12">
    <location>
        <begin position="191"/>
        <end position="281"/>
    </location>
</feature>
<evidence type="ECO:0000256" key="1">
    <source>
        <dbReference type="ARBA" id="ARBA00002159"/>
    </source>
</evidence>
<dbReference type="FunFam" id="3.10.20.90:FF:000078">
    <property type="entry name" value="Auxin-responsive protein"/>
    <property type="match status" value="1"/>
</dbReference>
<dbReference type="Gene3D" id="3.10.20.90">
    <property type="entry name" value="Phosphatidylinositol 3-kinase Catalytic Subunit, Chain A, domain 1"/>
    <property type="match status" value="1"/>
</dbReference>
<dbReference type="Pfam" id="PF02309">
    <property type="entry name" value="AUX_IAA"/>
    <property type="match status" value="1"/>
</dbReference>
<evidence type="ECO:0000256" key="7">
    <source>
        <dbReference type="ARBA" id="ARBA00023163"/>
    </source>
</evidence>
<dbReference type="PANTHER" id="PTHR31734:SF28">
    <property type="entry name" value="AUXIN-RESPONSIVE PROTEIN IAA13"/>
    <property type="match status" value="1"/>
</dbReference>
<evidence type="ECO:0000256" key="10">
    <source>
        <dbReference type="RuleBase" id="RU004549"/>
    </source>
</evidence>